<proteinExistence type="predicted"/>
<dbReference type="Pfam" id="PF24693">
    <property type="entry name" value="DUF7660"/>
    <property type="match status" value="1"/>
</dbReference>
<dbReference type="InterPro" id="IPR056077">
    <property type="entry name" value="DUF7660"/>
</dbReference>
<name>A0ABR8D1P3_9NOST</name>
<dbReference type="RefSeq" id="WP_190471077.1">
    <property type="nucleotide sequence ID" value="NZ_JACJSG010000012.1"/>
</dbReference>
<keyword evidence="3" id="KW-1185">Reference proteome</keyword>
<organism evidence="2 3">
    <name type="scientific">Anabaena azotica FACHB-119</name>
    <dbReference type="NCBI Taxonomy" id="947527"/>
    <lineage>
        <taxon>Bacteria</taxon>
        <taxon>Bacillati</taxon>
        <taxon>Cyanobacteriota</taxon>
        <taxon>Cyanophyceae</taxon>
        <taxon>Nostocales</taxon>
        <taxon>Nostocaceae</taxon>
        <taxon>Anabaena</taxon>
        <taxon>Anabaena azotica</taxon>
    </lineage>
</organism>
<evidence type="ECO:0000313" key="3">
    <source>
        <dbReference type="Proteomes" id="UP000661112"/>
    </source>
</evidence>
<dbReference type="Proteomes" id="UP000661112">
    <property type="component" value="Unassembled WGS sequence"/>
</dbReference>
<protein>
    <recommendedName>
        <fullName evidence="1">DUF7660 domain-containing protein</fullName>
    </recommendedName>
</protein>
<gene>
    <name evidence="2" type="ORF">H6G83_10600</name>
</gene>
<evidence type="ECO:0000313" key="2">
    <source>
        <dbReference type="EMBL" id="MBD2501047.1"/>
    </source>
</evidence>
<evidence type="ECO:0000259" key="1">
    <source>
        <dbReference type="Pfam" id="PF24693"/>
    </source>
</evidence>
<feature type="domain" description="DUF7660" evidence="1">
    <location>
        <begin position="8"/>
        <end position="70"/>
    </location>
</feature>
<dbReference type="EMBL" id="JACJSG010000012">
    <property type="protein sequence ID" value="MBD2501047.1"/>
    <property type="molecule type" value="Genomic_DNA"/>
</dbReference>
<sequence length="76" mass="8990">MEREIVSSREELAQYVKALQEDLVANSGNWENVTLKFYFEALATYIQNVHKFYEHNHIQIDAEQPSWGCFGWCSYL</sequence>
<reference evidence="2 3" key="1">
    <citation type="journal article" date="2020" name="ISME J.">
        <title>Comparative genomics reveals insights into cyanobacterial evolution and habitat adaptation.</title>
        <authorList>
            <person name="Chen M.Y."/>
            <person name="Teng W.K."/>
            <person name="Zhao L."/>
            <person name="Hu C.X."/>
            <person name="Zhou Y.K."/>
            <person name="Han B.P."/>
            <person name="Song L.R."/>
            <person name="Shu W.S."/>
        </authorList>
    </citation>
    <scope>NUCLEOTIDE SEQUENCE [LARGE SCALE GENOMIC DNA]</scope>
    <source>
        <strain evidence="2 3">FACHB-119</strain>
    </source>
</reference>
<accession>A0ABR8D1P3</accession>
<comment type="caution">
    <text evidence="2">The sequence shown here is derived from an EMBL/GenBank/DDBJ whole genome shotgun (WGS) entry which is preliminary data.</text>
</comment>